<dbReference type="Pfam" id="PF03466">
    <property type="entry name" value="LysR_substrate"/>
    <property type="match status" value="1"/>
</dbReference>
<name>A0A975SPW2_9RHOO</name>
<dbReference type="RefSeq" id="WP_216130577.1">
    <property type="nucleotide sequence ID" value="NZ_CP064782.1"/>
</dbReference>
<evidence type="ECO:0000256" key="5">
    <source>
        <dbReference type="ARBA" id="ARBA00023163"/>
    </source>
</evidence>
<dbReference type="GO" id="GO:0003700">
    <property type="term" value="F:DNA-binding transcription factor activity"/>
    <property type="evidence" value="ECO:0007669"/>
    <property type="project" value="InterPro"/>
</dbReference>
<comment type="similarity">
    <text evidence="1">Belongs to the LysR transcriptional regulatory family.</text>
</comment>
<evidence type="ECO:0000256" key="4">
    <source>
        <dbReference type="ARBA" id="ARBA00023159"/>
    </source>
</evidence>
<keyword evidence="4" id="KW-0010">Activator</keyword>
<evidence type="ECO:0000256" key="2">
    <source>
        <dbReference type="ARBA" id="ARBA00023015"/>
    </source>
</evidence>
<keyword evidence="2" id="KW-0805">Transcription regulation</keyword>
<accession>A0A975SPW2</accession>
<keyword evidence="3" id="KW-0238">DNA-binding</keyword>
<dbReference type="GO" id="GO:0003677">
    <property type="term" value="F:DNA binding"/>
    <property type="evidence" value="ECO:0007669"/>
    <property type="project" value="UniProtKB-KW"/>
</dbReference>
<dbReference type="EMBL" id="CP064782">
    <property type="protein sequence ID" value="QWT50335.1"/>
    <property type="molecule type" value="Genomic_DNA"/>
</dbReference>
<dbReference type="Proteomes" id="UP000683428">
    <property type="component" value="Chromosome"/>
</dbReference>
<dbReference type="PANTHER" id="PTHR30346">
    <property type="entry name" value="TRANSCRIPTIONAL DUAL REGULATOR HCAR-RELATED"/>
    <property type="match status" value="1"/>
</dbReference>
<reference evidence="7" key="1">
    <citation type="submission" date="2020-11" db="EMBL/GenBank/DDBJ databases">
        <title>Azospira inquinata sp. nov.</title>
        <authorList>
            <person name="Moe W.M."/>
            <person name="Mikes M.C."/>
        </authorList>
    </citation>
    <scope>NUCLEOTIDE SEQUENCE</scope>
    <source>
        <strain evidence="7">Azo-3</strain>
    </source>
</reference>
<keyword evidence="8" id="KW-1185">Reference proteome</keyword>
<dbReference type="CDD" id="cd08411">
    <property type="entry name" value="PBP2_OxyR"/>
    <property type="match status" value="1"/>
</dbReference>
<evidence type="ECO:0000313" key="8">
    <source>
        <dbReference type="Proteomes" id="UP000683428"/>
    </source>
</evidence>
<gene>
    <name evidence="7" type="ORF">Azoinq_07055</name>
</gene>
<dbReference type="KEGG" id="aiq:Azoinq_07055"/>
<dbReference type="FunFam" id="1.10.10.10:FF:000001">
    <property type="entry name" value="LysR family transcriptional regulator"/>
    <property type="match status" value="1"/>
</dbReference>
<sequence>MTLTEMRYIVSLAKERHFGRAAEKCHVSQPTLSVALKKVEERCGAILFERSAAEVKLTPVGRDVALQAEKVLSEAMQVEEIAARGKNPFAQPLRLGVIYTIGPYLLPRLVPSLHSRVPEMALYLQENFTHRLAELLKSGELDAVVVAHPFEEGGIVTQALYEEPFCLLVPAQHPWADKENIPAAQLSGEELLVLGQGNCFRDQVVAACPRLTEPGGLERSYEGGSLETLRLMVASGAGVAVLPASAVAANPPDPNLVRVIPFTDPVPSRRIVLAWRVTFPRPQAIDALRAAILGDLPPGVQGL</sequence>
<keyword evidence="5" id="KW-0804">Transcription</keyword>
<protein>
    <submittedName>
        <fullName evidence="7">Hydrogen peroxide-inducible genes activator</fullName>
    </submittedName>
</protein>
<dbReference type="AlphaFoldDB" id="A0A975SPW2"/>
<evidence type="ECO:0000313" key="7">
    <source>
        <dbReference type="EMBL" id="QWT50335.1"/>
    </source>
</evidence>
<dbReference type="PANTHER" id="PTHR30346:SF26">
    <property type="entry name" value="HYDROGEN PEROXIDE-INDUCIBLE GENES ACTIVATOR"/>
    <property type="match status" value="1"/>
</dbReference>
<dbReference type="InterPro" id="IPR000847">
    <property type="entry name" value="LysR_HTH_N"/>
</dbReference>
<evidence type="ECO:0000256" key="1">
    <source>
        <dbReference type="ARBA" id="ARBA00009437"/>
    </source>
</evidence>
<evidence type="ECO:0000259" key="6">
    <source>
        <dbReference type="PROSITE" id="PS50931"/>
    </source>
</evidence>
<dbReference type="InterPro" id="IPR005119">
    <property type="entry name" value="LysR_subst-bd"/>
</dbReference>
<proteinExistence type="inferred from homology"/>
<evidence type="ECO:0000256" key="3">
    <source>
        <dbReference type="ARBA" id="ARBA00023125"/>
    </source>
</evidence>
<dbReference type="GO" id="GO:0032993">
    <property type="term" value="C:protein-DNA complex"/>
    <property type="evidence" value="ECO:0007669"/>
    <property type="project" value="TreeGrafter"/>
</dbReference>
<dbReference type="PROSITE" id="PS50931">
    <property type="entry name" value="HTH_LYSR"/>
    <property type="match status" value="1"/>
</dbReference>
<dbReference type="Pfam" id="PF00126">
    <property type="entry name" value="HTH_1"/>
    <property type="match status" value="1"/>
</dbReference>
<feature type="domain" description="HTH lysR-type" evidence="6">
    <location>
        <begin position="1"/>
        <end position="58"/>
    </location>
</feature>
<organism evidence="7 8">
    <name type="scientific">Azospira inquinata</name>
    <dbReference type="NCBI Taxonomy" id="2785627"/>
    <lineage>
        <taxon>Bacteria</taxon>
        <taxon>Pseudomonadati</taxon>
        <taxon>Pseudomonadota</taxon>
        <taxon>Betaproteobacteria</taxon>
        <taxon>Rhodocyclales</taxon>
        <taxon>Rhodocyclaceae</taxon>
        <taxon>Azospira</taxon>
    </lineage>
</organism>